<dbReference type="AlphaFoldDB" id="A0A0B1T2I8"/>
<proteinExistence type="predicted"/>
<dbReference type="Proteomes" id="UP000053660">
    <property type="component" value="Unassembled WGS sequence"/>
</dbReference>
<dbReference type="InterPro" id="IPR029063">
    <property type="entry name" value="SAM-dependent_MTases_sf"/>
</dbReference>
<name>A0A0B1T2I8_OESDE</name>
<dbReference type="Gene3D" id="3.40.50.150">
    <property type="entry name" value="Vaccinia Virus protein VP39"/>
    <property type="match status" value="1"/>
</dbReference>
<keyword evidence="2" id="KW-1185">Reference proteome</keyword>
<dbReference type="OrthoDB" id="5800524at2759"/>
<protein>
    <submittedName>
        <fullName evidence="1">Uncharacterized protein</fullName>
    </submittedName>
</protein>
<evidence type="ECO:0000313" key="2">
    <source>
        <dbReference type="Proteomes" id="UP000053660"/>
    </source>
</evidence>
<accession>A0A0B1T2I8</accession>
<sequence>MVIVYLYATHAKNVGDSLAVEIARLGGDVHRDESCSSKTVFSVDVSNGLEGLLRLRDLRYADEVFLKIYHNRMNPSKDHPDCPIEMRHYLSLIFYSINYIPEISRCIELLCETDRSMKEKADASLKIHFHIFTSETSSAWRNGLEIVRQKLPVHIKCALKNAGKSWSVFFPLDASFKSEDGVNVVIFADRYDIYAGGDVHRDESCSSKTVFSVDVSNGLEGLMRLRDLRYADEVFLKIYHNRMNPSKDHPDCPIEMRHYLSLIFYSVNYVPEISRCIELLCKTDRNMKEKADASLKIHFHIFTSETSSAWRNGLEIVRQKLPVHIKCALKNAGKSWSVFFPLDASFKSEDGVNVVIFADRYDIYAGVLLYDEEVFRPYLTFWQLNGAVAATVVELADIHDGDIILDMACDCGELTLEVLRNYDCFCIAMSPKIDQLAMAEVNWVGLQNHLKKEAGSRARHLQFIAAEFNKDFFNFNVVNKILCSLPLRWWKAKSEALDTYYDKLFTIISKCRQETHSVLLIPLTKDHKNRVNEASKSSKYNFQVSTRLLAFFICCLQLTEFHHPYITSLISYTNHNMHISF</sequence>
<evidence type="ECO:0000313" key="1">
    <source>
        <dbReference type="EMBL" id="KHJ90371.1"/>
    </source>
</evidence>
<dbReference type="SUPFAM" id="SSF53335">
    <property type="entry name" value="S-adenosyl-L-methionine-dependent methyltransferases"/>
    <property type="match status" value="1"/>
</dbReference>
<dbReference type="EMBL" id="KN553092">
    <property type="protein sequence ID" value="KHJ90371.1"/>
    <property type="molecule type" value="Genomic_DNA"/>
</dbReference>
<gene>
    <name evidence="1" type="ORF">OESDEN_09787</name>
</gene>
<organism evidence="1 2">
    <name type="scientific">Oesophagostomum dentatum</name>
    <name type="common">Nodular worm</name>
    <dbReference type="NCBI Taxonomy" id="61180"/>
    <lineage>
        <taxon>Eukaryota</taxon>
        <taxon>Metazoa</taxon>
        <taxon>Ecdysozoa</taxon>
        <taxon>Nematoda</taxon>
        <taxon>Chromadorea</taxon>
        <taxon>Rhabditida</taxon>
        <taxon>Rhabditina</taxon>
        <taxon>Rhabditomorpha</taxon>
        <taxon>Strongyloidea</taxon>
        <taxon>Strongylidae</taxon>
        <taxon>Oesophagostomum</taxon>
    </lineage>
</organism>
<reference evidence="1 2" key="1">
    <citation type="submission" date="2014-03" db="EMBL/GenBank/DDBJ databases">
        <title>Draft genome of the hookworm Oesophagostomum dentatum.</title>
        <authorList>
            <person name="Mitreva M."/>
        </authorList>
    </citation>
    <scope>NUCLEOTIDE SEQUENCE [LARGE SCALE GENOMIC DNA]</scope>
    <source>
        <strain evidence="1 2">OD-Hann</strain>
    </source>
</reference>